<reference evidence="2" key="1">
    <citation type="submission" date="2020-06" db="EMBL/GenBank/DDBJ databases">
        <authorList>
            <person name="Li T."/>
            <person name="Hu X."/>
            <person name="Zhang T."/>
            <person name="Song X."/>
            <person name="Zhang H."/>
            <person name="Dai N."/>
            <person name="Sheng W."/>
            <person name="Hou X."/>
            <person name="Wei L."/>
        </authorList>
    </citation>
    <scope>NUCLEOTIDE SEQUENCE</scope>
    <source>
        <strain evidence="2">G02</strain>
        <tissue evidence="2">Leaf</tissue>
    </source>
</reference>
<dbReference type="AlphaFoldDB" id="A0AAW2R0G5"/>
<accession>A0AAW2R0G5</accession>
<gene>
    <name evidence="2" type="ORF">Sradi_3271100</name>
</gene>
<organism evidence="2">
    <name type="scientific">Sesamum radiatum</name>
    <name type="common">Black benniseed</name>
    <dbReference type="NCBI Taxonomy" id="300843"/>
    <lineage>
        <taxon>Eukaryota</taxon>
        <taxon>Viridiplantae</taxon>
        <taxon>Streptophyta</taxon>
        <taxon>Embryophyta</taxon>
        <taxon>Tracheophyta</taxon>
        <taxon>Spermatophyta</taxon>
        <taxon>Magnoliopsida</taxon>
        <taxon>eudicotyledons</taxon>
        <taxon>Gunneridae</taxon>
        <taxon>Pentapetalae</taxon>
        <taxon>asterids</taxon>
        <taxon>lamiids</taxon>
        <taxon>Lamiales</taxon>
        <taxon>Pedaliaceae</taxon>
        <taxon>Sesamum</taxon>
    </lineage>
</organism>
<protein>
    <submittedName>
        <fullName evidence="2">Uncharacterized protein</fullName>
    </submittedName>
</protein>
<feature type="region of interest" description="Disordered" evidence="1">
    <location>
        <begin position="17"/>
        <end position="65"/>
    </location>
</feature>
<proteinExistence type="predicted"/>
<name>A0AAW2R0G5_SESRA</name>
<comment type="caution">
    <text evidence="2">The sequence shown here is derived from an EMBL/GenBank/DDBJ whole genome shotgun (WGS) entry which is preliminary data.</text>
</comment>
<dbReference type="EMBL" id="JACGWJ010000014">
    <property type="protein sequence ID" value="KAL0373554.1"/>
    <property type="molecule type" value="Genomic_DNA"/>
</dbReference>
<evidence type="ECO:0000256" key="1">
    <source>
        <dbReference type="SAM" id="MobiDB-lite"/>
    </source>
</evidence>
<sequence>MVLEAAAVNMFTKLLQDKALGTGKNPGGSSSSKRALARSPPSTHASLASIGDSRGKQQVEPNSPG</sequence>
<evidence type="ECO:0000313" key="2">
    <source>
        <dbReference type="EMBL" id="KAL0373554.1"/>
    </source>
</evidence>
<reference evidence="2" key="2">
    <citation type="journal article" date="2024" name="Plant">
        <title>Genomic evolution and insights into agronomic trait innovations of Sesamum species.</title>
        <authorList>
            <person name="Miao H."/>
            <person name="Wang L."/>
            <person name="Qu L."/>
            <person name="Liu H."/>
            <person name="Sun Y."/>
            <person name="Le M."/>
            <person name="Wang Q."/>
            <person name="Wei S."/>
            <person name="Zheng Y."/>
            <person name="Lin W."/>
            <person name="Duan Y."/>
            <person name="Cao H."/>
            <person name="Xiong S."/>
            <person name="Wang X."/>
            <person name="Wei L."/>
            <person name="Li C."/>
            <person name="Ma Q."/>
            <person name="Ju M."/>
            <person name="Zhao R."/>
            <person name="Li G."/>
            <person name="Mu C."/>
            <person name="Tian Q."/>
            <person name="Mei H."/>
            <person name="Zhang T."/>
            <person name="Gao T."/>
            <person name="Zhang H."/>
        </authorList>
    </citation>
    <scope>NUCLEOTIDE SEQUENCE</scope>
    <source>
        <strain evidence="2">G02</strain>
    </source>
</reference>